<dbReference type="Proteomes" id="UP001139260">
    <property type="component" value="Unassembled WGS sequence"/>
</dbReference>
<reference evidence="1" key="1">
    <citation type="submission" date="2022-04" db="EMBL/GenBank/DDBJ databases">
        <title>Flavobacterium pygoscelis sp. nov. isolated from Chinstrap chick (Pygoscelis antarcticus).</title>
        <authorList>
            <person name="Irgang R."/>
            <person name="Poblete-Morales M."/>
            <person name="Avendano-Herrera R."/>
        </authorList>
    </citation>
    <scope>NUCLEOTIDE SEQUENCE</scope>
    <source>
        <strain evidence="1">I-SCBP12n</strain>
    </source>
</reference>
<dbReference type="InterPro" id="IPR050708">
    <property type="entry name" value="T6SS_VgrG/RHS"/>
</dbReference>
<protein>
    <recommendedName>
        <fullName evidence="3">RHS repeat-associated core domain-containing protein</fullName>
    </recommendedName>
</protein>
<evidence type="ECO:0008006" key="3">
    <source>
        <dbReference type="Google" id="ProtNLM"/>
    </source>
</evidence>
<proteinExistence type="predicted"/>
<evidence type="ECO:0000313" key="1">
    <source>
        <dbReference type="EMBL" id="MCK8141820.1"/>
    </source>
</evidence>
<dbReference type="NCBIfam" id="TIGR03696">
    <property type="entry name" value="Rhs_assc_core"/>
    <property type="match status" value="1"/>
</dbReference>
<sequence>MFNGKELDRETNLSYYGARYLDMKTSLWLNVDPKKEKYPNIGSYAFTANNPINLIDPDGKDIIVLSHGRREATSMDGGKTNAHAHLVGHMAVLIGNDKSGWKYLSYDYDTGSNKGRGKSGKNDVYTETTFKKLADFKNSEHNSFKDHYDDLKGKETSHRDDKGNIIQRYQDAYQITTDAKTDALMISAGKETFDKPWAQVSEVGQANQCTTVAEKALNAGSLQNGEMTPYIEIGGYELGVKNYLPAAKQIGIEKRNSGKDIDSKIKRTSN</sequence>
<dbReference type="InterPro" id="IPR022385">
    <property type="entry name" value="Rhs_assc_core"/>
</dbReference>
<name>A0A9X2BNC9_9FLAO</name>
<dbReference type="EMBL" id="JALNUB010000004">
    <property type="protein sequence ID" value="MCK8141820.1"/>
    <property type="molecule type" value="Genomic_DNA"/>
</dbReference>
<gene>
    <name evidence="1" type="ORF">MW871_07920</name>
</gene>
<dbReference type="AlphaFoldDB" id="A0A9X2BNC9"/>
<dbReference type="Gene3D" id="2.180.10.10">
    <property type="entry name" value="RHS repeat-associated core"/>
    <property type="match status" value="1"/>
</dbReference>
<comment type="caution">
    <text evidence="1">The sequence shown here is derived from an EMBL/GenBank/DDBJ whole genome shotgun (WGS) entry which is preliminary data.</text>
</comment>
<dbReference type="PANTHER" id="PTHR32305:SF15">
    <property type="entry name" value="PROTEIN RHSA-RELATED"/>
    <property type="match status" value="1"/>
</dbReference>
<keyword evidence="2" id="KW-1185">Reference proteome</keyword>
<organism evidence="1 2">
    <name type="scientific">Flavobacterium pygoscelis</name>
    <dbReference type="NCBI Taxonomy" id="2893176"/>
    <lineage>
        <taxon>Bacteria</taxon>
        <taxon>Pseudomonadati</taxon>
        <taxon>Bacteroidota</taxon>
        <taxon>Flavobacteriia</taxon>
        <taxon>Flavobacteriales</taxon>
        <taxon>Flavobacteriaceae</taxon>
        <taxon>Flavobacterium</taxon>
    </lineage>
</organism>
<evidence type="ECO:0000313" key="2">
    <source>
        <dbReference type="Proteomes" id="UP001139260"/>
    </source>
</evidence>
<accession>A0A9X2BNC9</accession>
<dbReference type="PANTHER" id="PTHR32305">
    <property type="match status" value="1"/>
</dbReference>